<dbReference type="AlphaFoldDB" id="A0AAJ0B169"/>
<evidence type="ECO:0000256" key="2">
    <source>
        <dbReference type="SAM" id="Phobius"/>
    </source>
</evidence>
<keyword evidence="2" id="KW-0472">Membrane</keyword>
<evidence type="ECO:0000256" key="1">
    <source>
        <dbReference type="SAM" id="MobiDB-lite"/>
    </source>
</evidence>
<gene>
    <name evidence="3" type="ORF">QBC47DRAFT_439842</name>
</gene>
<keyword evidence="4" id="KW-1185">Reference proteome</keyword>
<keyword evidence="2" id="KW-1133">Transmembrane helix</keyword>
<name>A0AAJ0B169_9PEZI</name>
<evidence type="ECO:0000313" key="4">
    <source>
        <dbReference type="Proteomes" id="UP001239445"/>
    </source>
</evidence>
<dbReference type="EMBL" id="MU839852">
    <property type="protein sequence ID" value="KAK1749799.1"/>
    <property type="molecule type" value="Genomic_DNA"/>
</dbReference>
<keyword evidence="2" id="KW-0812">Transmembrane</keyword>
<organism evidence="3 4">
    <name type="scientific">Echria macrotheca</name>
    <dbReference type="NCBI Taxonomy" id="438768"/>
    <lineage>
        <taxon>Eukaryota</taxon>
        <taxon>Fungi</taxon>
        <taxon>Dikarya</taxon>
        <taxon>Ascomycota</taxon>
        <taxon>Pezizomycotina</taxon>
        <taxon>Sordariomycetes</taxon>
        <taxon>Sordariomycetidae</taxon>
        <taxon>Sordariales</taxon>
        <taxon>Schizotheciaceae</taxon>
        <taxon>Echria</taxon>
    </lineage>
</organism>
<protein>
    <submittedName>
        <fullName evidence="3">Uncharacterized protein</fullName>
    </submittedName>
</protein>
<proteinExistence type="predicted"/>
<accession>A0AAJ0B169</accession>
<evidence type="ECO:0000313" key="3">
    <source>
        <dbReference type="EMBL" id="KAK1749799.1"/>
    </source>
</evidence>
<comment type="caution">
    <text evidence="3">The sequence shown here is derived from an EMBL/GenBank/DDBJ whole genome shotgun (WGS) entry which is preliminary data.</text>
</comment>
<feature type="region of interest" description="Disordered" evidence="1">
    <location>
        <begin position="81"/>
        <end position="107"/>
    </location>
</feature>
<reference evidence="3" key="1">
    <citation type="submission" date="2023-06" db="EMBL/GenBank/DDBJ databases">
        <title>Genome-scale phylogeny and comparative genomics of the fungal order Sordariales.</title>
        <authorList>
            <consortium name="Lawrence Berkeley National Laboratory"/>
            <person name="Hensen N."/>
            <person name="Bonometti L."/>
            <person name="Westerberg I."/>
            <person name="Brannstrom I.O."/>
            <person name="Guillou S."/>
            <person name="Cros-Aarteil S."/>
            <person name="Calhoun S."/>
            <person name="Haridas S."/>
            <person name="Kuo A."/>
            <person name="Mondo S."/>
            <person name="Pangilinan J."/>
            <person name="Riley R."/>
            <person name="Labutti K."/>
            <person name="Andreopoulos B."/>
            <person name="Lipzen A."/>
            <person name="Chen C."/>
            <person name="Yanf M."/>
            <person name="Daum C."/>
            <person name="Ng V."/>
            <person name="Clum A."/>
            <person name="Steindorff A."/>
            <person name="Ohm R."/>
            <person name="Martin F."/>
            <person name="Silar P."/>
            <person name="Natvig D."/>
            <person name="Lalanne C."/>
            <person name="Gautier V."/>
            <person name="Ament-Velasquez S.L."/>
            <person name="Kruys A."/>
            <person name="Hutchinson M.I."/>
            <person name="Powell A.J."/>
            <person name="Barry K."/>
            <person name="Miller A.N."/>
            <person name="Grigoriev I.V."/>
            <person name="Debuchy R."/>
            <person name="Gladieux P."/>
            <person name="Thoren M.H."/>
            <person name="Johannesson H."/>
        </authorList>
    </citation>
    <scope>NUCLEOTIDE SEQUENCE</scope>
    <source>
        <strain evidence="3">PSN4</strain>
    </source>
</reference>
<sequence>MFTPQAMQPKTHERVCGPARRAALARTIRAAVIQEDIKQRKKETPQIKKRKEMERAWFAKYGRVFDPVDAAILGIEVPSFDSDKEDDRVEQQHQQQSEHAHQQDLVQHAEQQQLVVEHVESQPPHIDEPETLPIPEDNNDTNLKTNFLLFLAFFLTSVVEGTMTIGYLLANKAQYYAITTAIPHVWNKIKRSNVQDLTRLFGSLWEWRYIILRLLILHIGYHISLKSLIPGRMIMLAVPLYEIAPHLWRALRSALGWATSKVQPWFRRFRKPPPVIHYRNNPDGCLCGTCRPELWAVKPLNPRKNHYVVLEAPRISDELRAYERHRRTKCCQYKITENQRTMLEEQYREFRDKELLWEARKLFFKAQNGPEWRNYQASFTLVVDADDLDDRLAPRRMLPWLWVHHGDMFKEDPFPPSRALQRWEKRWWVPSSEQTVFYHRPTFCANLLLEPGEKKRCHCKHGNYCRMVPTVSPVRNEAGPPAETPQKRRGIPLEIRVLAAAALTAAGFDVGTKRRRLNDRNQHKEG</sequence>
<feature type="compositionally biased region" description="Basic and acidic residues" evidence="1">
    <location>
        <begin position="81"/>
        <end position="102"/>
    </location>
</feature>
<feature type="transmembrane region" description="Helical" evidence="2">
    <location>
        <begin position="147"/>
        <end position="170"/>
    </location>
</feature>
<dbReference type="Proteomes" id="UP001239445">
    <property type="component" value="Unassembled WGS sequence"/>
</dbReference>